<evidence type="ECO:0000313" key="2">
    <source>
        <dbReference type="EMBL" id="KRZ19038.1"/>
    </source>
</evidence>
<protein>
    <submittedName>
        <fullName evidence="2">Uncharacterized protein</fullName>
    </submittedName>
</protein>
<comment type="caution">
    <text evidence="2">The sequence shown here is derived from an EMBL/GenBank/DDBJ whole genome shotgun (WGS) entry which is preliminary data.</text>
</comment>
<evidence type="ECO:0000256" key="1">
    <source>
        <dbReference type="SAM" id="Phobius"/>
    </source>
</evidence>
<reference evidence="2 3" key="1">
    <citation type="submission" date="2015-01" db="EMBL/GenBank/DDBJ databases">
        <title>Evolution of Trichinella species and genotypes.</title>
        <authorList>
            <person name="Korhonen P.K."/>
            <person name="Edoardo P."/>
            <person name="Giuseppe L.R."/>
            <person name="Gasser R.B."/>
        </authorList>
    </citation>
    <scope>NUCLEOTIDE SEQUENCE [LARGE SCALE GENOMIC DNA]</scope>
    <source>
        <strain evidence="2">ISS1029</strain>
    </source>
</reference>
<keyword evidence="3" id="KW-1185">Reference proteome</keyword>
<feature type="transmembrane region" description="Helical" evidence="1">
    <location>
        <begin position="93"/>
        <end position="120"/>
    </location>
</feature>
<keyword evidence="1" id="KW-0812">Transmembrane</keyword>
<feature type="transmembrane region" description="Helical" evidence="1">
    <location>
        <begin position="54"/>
        <end position="73"/>
    </location>
</feature>
<name>A0A0V1I870_9BILA</name>
<gene>
    <name evidence="2" type="ORF">T11_12148</name>
</gene>
<organism evidence="2 3">
    <name type="scientific">Trichinella zimbabwensis</name>
    <dbReference type="NCBI Taxonomy" id="268475"/>
    <lineage>
        <taxon>Eukaryota</taxon>
        <taxon>Metazoa</taxon>
        <taxon>Ecdysozoa</taxon>
        <taxon>Nematoda</taxon>
        <taxon>Enoplea</taxon>
        <taxon>Dorylaimia</taxon>
        <taxon>Trichinellida</taxon>
        <taxon>Trichinellidae</taxon>
        <taxon>Trichinella</taxon>
    </lineage>
</organism>
<evidence type="ECO:0000313" key="3">
    <source>
        <dbReference type="Proteomes" id="UP000055024"/>
    </source>
</evidence>
<dbReference type="Proteomes" id="UP000055024">
    <property type="component" value="Unassembled WGS sequence"/>
</dbReference>
<keyword evidence="1" id="KW-0472">Membrane</keyword>
<proteinExistence type="predicted"/>
<dbReference type="AlphaFoldDB" id="A0A0V1I870"/>
<sequence length="141" mass="16095">MALTTPYPHIITDARFYRAKSRVPLIEMILVLRSVFYPLLSLKSSSGRAKGRYLFPNFLYVTIKCAFHGYWLPDNVGSNFFFTSNSSATEFPHLMLALVSLFILNCLDFCLDLHLCTWLVGAKWRRHLPELSASCIVDTPS</sequence>
<accession>A0A0V1I870</accession>
<keyword evidence="1" id="KW-1133">Transmembrane helix</keyword>
<dbReference type="EMBL" id="JYDP01000001">
    <property type="protein sequence ID" value="KRZ19038.1"/>
    <property type="molecule type" value="Genomic_DNA"/>
</dbReference>